<feature type="binding site" evidence="4">
    <location>
        <position position="167"/>
    </location>
    <ligand>
        <name>S-adenosyl-L-methionine</name>
        <dbReference type="ChEBI" id="CHEBI:59789"/>
    </ligand>
</feature>
<dbReference type="Pfam" id="PF11968">
    <property type="entry name" value="Bmt2"/>
    <property type="match status" value="1"/>
</dbReference>
<dbReference type="SUPFAM" id="SSF53335">
    <property type="entry name" value="S-adenosyl-L-methionine-dependent methyltransferases"/>
    <property type="match status" value="1"/>
</dbReference>
<evidence type="ECO:0000256" key="2">
    <source>
        <dbReference type="ARBA" id="ARBA00022679"/>
    </source>
</evidence>
<dbReference type="PANTHER" id="PTHR21008">
    <property type="entry name" value="S-ADENOSYLMETHIONINE SENSOR UPSTREAM OF MTORC1-RELATED"/>
    <property type="match status" value="1"/>
</dbReference>
<evidence type="ECO:0000256" key="1">
    <source>
        <dbReference type="ARBA" id="ARBA00022603"/>
    </source>
</evidence>
<gene>
    <name evidence="4" type="primary">BMT2</name>
    <name evidence="5" type="ORF">KLDO_g1526</name>
</gene>
<dbReference type="AlphaFoldDB" id="A0A0A8L541"/>
<name>A0A0A8L541_9SACH</name>
<accession>A0A0A8L541</accession>
<keyword evidence="3 4" id="KW-0949">S-adenosyl-L-methionine</keyword>
<dbReference type="Gene3D" id="3.40.50.150">
    <property type="entry name" value="Vaccinia Virus protein VP39"/>
    <property type="match status" value="1"/>
</dbReference>
<dbReference type="InterPro" id="IPR029063">
    <property type="entry name" value="SAM-dependent_MTases_sf"/>
</dbReference>
<comment type="function">
    <text evidence="4">S-adenosyl-L-methionine-dependent methyltransferase that specifically methylates the N(1) position of an adenine present in helix 65 in 25S rRNA.</text>
</comment>
<dbReference type="EMBL" id="CCBQ010000019">
    <property type="protein sequence ID" value="CDO93224.1"/>
    <property type="molecule type" value="Genomic_DNA"/>
</dbReference>
<keyword evidence="1 4" id="KW-0489">Methyltransferase</keyword>
<dbReference type="HAMAP" id="MF_03044">
    <property type="entry name" value="BMT2"/>
    <property type="match status" value="1"/>
</dbReference>
<dbReference type="GO" id="GO:0005730">
    <property type="term" value="C:nucleolus"/>
    <property type="evidence" value="ECO:0007669"/>
    <property type="project" value="UniProtKB-SubCell"/>
</dbReference>
<sequence>MLSRRKKSITGKLVAKQVPKIKPSKARRIIRRFHLLIQKRRVICSKLQCLIVEDDEEANAISIEKFFKKNKSLRQSYMVGKNSTRLDPNLEELLVRAQNVNSSRQLCELLGYICREIDEDGGLKNYQMASTVGQDSNRGGDSSKLLVKWCKELSLDKTMGMNALELGSLSAKNNISTCGIFNPVVRVDLNSNDTVNIEKQDFMERPLPENESEQFDLISCSLVLNFVPTPIQRGQMILRFQHFLKRNQKTYLFIVMPLPCLANSRYMTKERFNEMMNCLGYREVRYKAAKKVAYWLFNFEKSDDFNHTNTGMSRFTKKVKLADKPGMNNFAIIIPSKYSGYG</sequence>
<keyword evidence="6" id="KW-1185">Reference proteome</keyword>
<dbReference type="InterPro" id="IPR021867">
    <property type="entry name" value="Bmt2/SAMTOR"/>
</dbReference>
<comment type="similarity">
    <text evidence="4">Belongs to the BMT2 family.</text>
</comment>
<dbReference type="EC" id="2.1.1.-" evidence="4"/>
<evidence type="ECO:0000256" key="3">
    <source>
        <dbReference type="ARBA" id="ARBA00022691"/>
    </source>
</evidence>
<protein>
    <recommendedName>
        <fullName evidence="4">25S rRNA adenine-N(1) methyltransferase</fullName>
        <ecNumber evidence="4">2.1.1.-</ecNumber>
    </recommendedName>
</protein>
<comment type="caution">
    <text evidence="5">The sequence shown here is derived from an EMBL/GenBank/DDBJ whole genome shotgun (WGS) entry which is preliminary data.</text>
</comment>
<evidence type="ECO:0000256" key="4">
    <source>
        <dbReference type="HAMAP-Rule" id="MF_03044"/>
    </source>
</evidence>
<evidence type="ECO:0000313" key="6">
    <source>
        <dbReference type="Proteomes" id="UP000031516"/>
    </source>
</evidence>
<dbReference type="OrthoDB" id="5954793at2759"/>
<keyword evidence="4" id="KW-0539">Nucleus</keyword>
<keyword evidence="2 4" id="KW-0808">Transferase</keyword>
<dbReference type="GO" id="GO:0016433">
    <property type="term" value="F:rRNA (adenine) methyltransferase activity"/>
    <property type="evidence" value="ECO:0007669"/>
    <property type="project" value="UniProtKB-UniRule"/>
</dbReference>
<dbReference type="PANTHER" id="PTHR21008:SF1">
    <property type="entry name" value="25S RRNA (ADENINE(2142)-N(1))-METHYLTRANSFERASE"/>
    <property type="match status" value="1"/>
</dbReference>
<reference evidence="5 6" key="1">
    <citation type="submission" date="2014-03" db="EMBL/GenBank/DDBJ databases">
        <title>The genome of Kluyveromyces dobzhanskii.</title>
        <authorList>
            <person name="Nystedt B."/>
            <person name="Astrom S."/>
        </authorList>
    </citation>
    <scope>NUCLEOTIDE SEQUENCE [LARGE SCALE GENOMIC DNA]</scope>
    <source>
        <strain evidence="5 6">CBS 2104</strain>
    </source>
</reference>
<organism evidence="5 6">
    <name type="scientific">Kluyveromyces dobzhanskii CBS 2104</name>
    <dbReference type="NCBI Taxonomy" id="1427455"/>
    <lineage>
        <taxon>Eukaryota</taxon>
        <taxon>Fungi</taxon>
        <taxon>Dikarya</taxon>
        <taxon>Ascomycota</taxon>
        <taxon>Saccharomycotina</taxon>
        <taxon>Saccharomycetes</taxon>
        <taxon>Saccharomycetales</taxon>
        <taxon>Saccharomycetaceae</taxon>
        <taxon>Kluyveromyces</taxon>
    </lineage>
</organism>
<comment type="subcellular location">
    <subcellularLocation>
        <location evidence="4">Nucleus</location>
        <location evidence="4">Nucleolus</location>
    </subcellularLocation>
</comment>
<feature type="binding site" evidence="4">
    <location>
        <position position="188"/>
    </location>
    <ligand>
        <name>S-adenosyl-L-methionine</name>
        <dbReference type="ChEBI" id="CHEBI:59789"/>
    </ligand>
</feature>
<proteinExistence type="inferred from homology"/>
<evidence type="ECO:0000313" key="5">
    <source>
        <dbReference type="EMBL" id="CDO93224.1"/>
    </source>
</evidence>
<dbReference type="Proteomes" id="UP000031516">
    <property type="component" value="Unassembled WGS sequence"/>
</dbReference>